<evidence type="ECO:0000313" key="2">
    <source>
        <dbReference type="EMBL" id="MFC0675943.1"/>
    </source>
</evidence>
<keyword evidence="1" id="KW-0812">Transmembrane</keyword>
<feature type="transmembrane region" description="Helical" evidence="1">
    <location>
        <begin position="212"/>
        <end position="234"/>
    </location>
</feature>
<evidence type="ECO:0000256" key="1">
    <source>
        <dbReference type="SAM" id="Phobius"/>
    </source>
</evidence>
<organism evidence="2 3">
    <name type="scientific">Brachybacterium hainanense</name>
    <dbReference type="NCBI Taxonomy" id="1541174"/>
    <lineage>
        <taxon>Bacteria</taxon>
        <taxon>Bacillati</taxon>
        <taxon>Actinomycetota</taxon>
        <taxon>Actinomycetes</taxon>
        <taxon>Micrococcales</taxon>
        <taxon>Dermabacteraceae</taxon>
        <taxon>Brachybacterium</taxon>
    </lineage>
</organism>
<comment type="caution">
    <text evidence="2">The sequence shown here is derived from an EMBL/GenBank/DDBJ whole genome shotgun (WGS) entry which is preliminary data.</text>
</comment>
<sequence length="254" mass="26296">MSATPTRPGTGAMRALRVELRLHRETVAGTVVFSVIALLAAGLLTDILIWVAPLWAALLWYRLGREDEEQSADLRAGLGLSRADALRGRAALAVLLTLGLTVVTAIGTGIADAVGMDGATSLVALGSTIEGPVAPALLSLPIQALTIGLQLTITGLVVGKECTTRRPGTAMWLLSLISYGGAVLLTSLLAAAGGVLALQLTNLVDLPVEQQIQLFGLAQIVLLATLLAVALHLLRRRVRAWAGALDAGAEIARG</sequence>
<name>A0ABV6RJ61_9MICO</name>
<keyword evidence="3" id="KW-1185">Reference proteome</keyword>
<dbReference type="RefSeq" id="WP_376982985.1">
    <property type="nucleotide sequence ID" value="NZ_JBHLSV010000034.1"/>
</dbReference>
<dbReference type="Proteomes" id="UP001589793">
    <property type="component" value="Unassembled WGS sequence"/>
</dbReference>
<reference evidence="2 3" key="1">
    <citation type="submission" date="2024-09" db="EMBL/GenBank/DDBJ databases">
        <authorList>
            <person name="Sun Q."/>
            <person name="Mori K."/>
        </authorList>
    </citation>
    <scope>NUCLEOTIDE SEQUENCE [LARGE SCALE GENOMIC DNA]</scope>
    <source>
        <strain evidence="2 3">CICC 10874</strain>
    </source>
</reference>
<gene>
    <name evidence="2" type="ORF">ACFFF6_18490</name>
</gene>
<dbReference type="EMBL" id="JBHLSV010000034">
    <property type="protein sequence ID" value="MFC0675943.1"/>
    <property type="molecule type" value="Genomic_DNA"/>
</dbReference>
<evidence type="ECO:0000313" key="3">
    <source>
        <dbReference type="Proteomes" id="UP001589793"/>
    </source>
</evidence>
<keyword evidence="1" id="KW-0472">Membrane</keyword>
<feature type="transmembrane region" description="Helical" evidence="1">
    <location>
        <begin position="31"/>
        <end position="61"/>
    </location>
</feature>
<feature type="transmembrane region" description="Helical" evidence="1">
    <location>
        <begin position="136"/>
        <end position="158"/>
    </location>
</feature>
<protein>
    <recommendedName>
        <fullName evidence="4">Integral membrane protein</fullName>
    </recommendedName>
</protein>
<feature type="transmembrane region" description="Helical" evidence="1">
    <location>
        <begin position="90"/>
        <end position="116"/>
    </location>
</feature>
<feature type="transmembrane region" description="Helical" evidence="1">
    <location>
        <begin position="170"/>
        <end position="192"/>
    </location>
</feature>
<accession>A0ABV6RJ61</accession>
<proteinExistence type="predicted"/>
<keyword evidence="1" id="KW-1133">Transmembrane helix</keyword>
<evidence type="ECO:0008006" key="4">
    <source>
        <dbReference type="Google" id="ProtNLM"/>
    </source>
</evidence>